<sequence length="119" mass="14117">MGEPPSYAILSHTWETKEMLFRDMECKDPVFYDKHWHFWGTRKQLAHALADVTKIDIDVLQREWQMISFAPYSIATRMFWASRRETTRPEDIVYYLFGLFDVHLPPLYGEGGGKAFIRL</sequence>
<dbReference type="PANTHER" id="PTHR10622:SF10">
    <property type="entry name" value="HET DOMAIN-CONTAINING PROTEIN"/>
    <property type="match status" value="1"/>
</dbReference>
<dbReference type="Proteomes" id="UP000799424">
    <property type="component" value="Unassembled WGS sequence"/>
</dbReference>
<reference evidence="1" key="1">
    <citation type="journal article" date="2020" name="Stud. Mycol.">
        <title>101 Dothideomycetes genomes: a test case for predicting lifestyles and emergence of pathogens.</title>
        <authorList>
            <person name="Haridas S."/>
            <person name="Albert R."/>
            <person name="Binder M."/>
            <person name="Bloem J."/>
            <person name="Labutti K."/>
            <person name="Salamov A."/>
            <person name="Andreopoulos B."/>
            <person name="Baker S."/>
            <person name="Barry K."/>
            <person name="Bills G."/>
            <person name="Bluhm B."/>
            <person name="Cannon C."/>
            <person name="Castanera R."/>
            <person name="Culley D."/>
            <person name="Daum C."/>
            <person name="Ezra D."/>
            <person name="Gonzalez J."/>
            <person name="Henrissat B."/>
            <person name="Kuo A."/>
            <person name="Liang C."/>
            <person name="Lipzen A."/>
            <person name="Lutzoni F."/>
            <person name="Magnuson J."/>
            <person name="Mondo S."/>
            <person name="Nolan M."/>
            <person name="Ohm R."/>
            <person name="Pangilinan J."/>
            <person name="Park H.-J."/>
            <person name="Ramirez L."/>
            <person name="Alfaro M."/>
            <person name="Sun H."/>
            <person name="Tritt A."/>
            <person name="Yoshinaga Y."/>
            <person name="Zwiers L.-H."/>
            <person name="Turgeon B."/>
            <person name="Goodwin S."/>
            <person name="Spatafora J."/>
            <person name="Crous P."/>
            <person name="Grigoriev I."/>
        </authorList>
    </citation>
    <scope>NUCLEOTIDE SEQUENCE</scope>
    <source>
        <strain evidence="1">CBS 113818</strain>
    </source>
</reference>
<evidence type="ECO:0000313" key="1">
    <source>
        <dbReference type="EMBL" id="KAF2827828.1"/>
    </source>
</evidence>
<dbReference type="PANTHER" id="PTHR10622">
    <property type="entry name" value="HET DOMAIN-CONTAINING PROTEIN"/>
    <property type="match status" value="1"/>
</dbReference>
<accession>A0A6A7A4X2</accession>
<dbReference type="OrthoDB" id="3787959at2759"/>
<gene>
    <name evidence="1" type="ORF">CC86DRAFT_465661</name>
</gene>
<protein>
    <submittedName>
        <fullName evidence="1">Uncharacterized protein</fullName>
    </submittedName>
</protein>
<dbReference type="AlphaFoldDB" id="A0A6A7A4X2"/>
<name>A0A6A7A4X2_9PLEO</name>
<keyword evidence="2" id="KW-1185">Reference proteome</keyword>
<evidence type="ECO:0000313" key="2">
    <source>
        <dbReference type="Proteomes" id="UP000799424"/>
    </source>
</evidence>
<organism evidence="1 2">
    <name type="scientific">Ophiobolus disseminans</name>
    <dbReference type="NCBI Taxonomy" id="1469910"/>
    <lineage>
        <taxon>Eukaryota</taxon>
        <taxon>Fungi</taxon>
        <taxon>Dikarya</taxon>
        <taxon>Ascomycota</taxon>
        <taxon>Pezizomycotina</taxon>
        <taxon>Dothideomycetes</taxon>
        <taxon>Pleosporomycetidae</taxon>
        <taxon>Pleosporales</taxon>
        <taxon>Pleosporineae</taxon>
        <taxon>Phaeosphaeriaceae</taxon>
        <taxon>Ophiobolus</taxon>
    </lineage>
</organism>
<proteinExistence type="predicted"/>
<dbReference type="EMBL" id="MU006223">
    <property type="protein sequence ID" value="KAF2827828.1"/>
    <property type="molecule type" value="Genomic_DNA"/>
</dbReference>